<organism evidence="2">
    <name type="scientific">hydrothermal vent metagenome</name>
    <dbReference type="NCBI Taxonomy" id="652676"/>
    <lineage>
        <taxon>unclassified sequences</taxon>
        <taxon>metagenomes</taxon>
        <taxon>ecological metagenomes</taxon>
    </lineage>
</organism>
<dbReference type="Gene3D" id="3.30.700.10">
    <property type="entry name" value="Glycoprotein, Type 4 Pilin"/>
    <property type="match status" value="1"/>
</dbReference>
<evidence type="ECO:0000313" key="2">
    <source>
        <dbReference type="EMBL" id="VAW56733.1"/>
    </source>
</evidence>
<dbReference type="InterPro" id="IPR045584">
    <property type="entry name" value="Pilin-like"/>
</dbReference>
<dbReference type="GO" id="GO:0009289">
    <property type="term" value="C:pilus"/>
    <property type="evidence" value="ECO:0007669"/>
    <property type="project" value="InterPro"/>
</dbReference>
<keyword evidence="1" id="KW-0812">Transmembrane</keyword>
<accession>A0A3B0WWR8</accession>
<dbReference type="GO" id="GO:0007155">
    <property type="term" value="P:cell adhesion"/>
    <property type="evidence" value="ECO:0007669"/>
    <property type="project" value="InterPro"/>
</dbReference>
<keyword evidence="1" id="KW-1133">Transmembrane helix</keyword>
<evidence type="ECO:0000256" key="1">
    <source>
        <dbReference type="SAM" id="Phobius"/>
    </source>
</evidence>
<keyword evidence="1" id="KW-0472">Membrane</keyword>
<sequence>MADNKYNVTVLQTPASESVINAFAKLFKIDVQKAQKILEKPSFIIKKYVDKATAEKVHKLICAMGINCNLEEAFSQPDNDLPTIKEVTAPVDVKPLLDITQPTITPLHQEQQVDLSLVAQPKVKPPEPEPEFKPEFNPDAKAIKDVNPDHFCPDCGTIRAGTDSICNHCGYDPDKEKRNNTKKKLIIAIIVIAALAIASGVSYPIYQQYAKRIKIEEDLKLAFNVRNTVSDFILRTNFWPNQNIDAGLEKSISNQSLKSVMVGDNAIITVIIRGQVIDGEDQTLILTPNTLKGRIVWNCRSGTLSQEYRPKICQSQGIAE</sequence>
<feature type="transmembrane region" description="Helical" evidence="1">
    <location>
        <begin position="185"/>
        <end position="206"/>
    </location>
</feature>
<dbReference type="AlphaFoldDB" id="A0A3B0WWR8"/>
<dbReference type="InterPro" id="IPR001082">
    <property type="entry name" value="Pilin"/>
</dbReference>
<dbReference type="SUPFAM" id="SSF54523">
    <property type="entry name" value="Pili subunits"/>
    <property type="match status" value="1"/>
</dbReference>
<reference evidence="2" key="1">
    <citation type="submission" date="2018-06" db="EMBL/GenBank/DDBJ databases">
        <authorList>
            <person name="Zhirakovskaya E."/>
        </authorList>
    </citation>
    <scope>NUCLEOTIDE SEQUENCE</scope>
</reference>
<protein>
    <submittedName>
        <fullName evidence="2">Uncharacterized protein</fullName>
    </submittedName>
</protein>
<gene>
    <name evidence="2" type="ORF">MNBD_GAMMA07-2682</name>
</gene>
<dbReference type="EMBL" id="UOFF01000275">
    <property type="protein sequence ID" value="VAW56733.1"/>
    <property type="molecule type" value="Genomic_DNA"/>
</dbReference>
<proteinExistence type="predicted"/>
<dbReference type="Pfam" id="PF00114">
    <property type="entry name" value="Pilin"/>
    <property type="match status" value="1"/>
</dbReference>
<name>A0A3B0WWR8_9ZZZZ</name>